<evidence type="ECO:0000313" key="1">
    <source>
        <dbReference type="EMBL" id="EHK17447.1"/>
    </source>
</evidence>
<organism evidence="1 2">
    <name type="scientific">Hypocrea virens (strain Gv29-8 / FGSC 10586)</name>
    <name type="common">Gliocladium virens</name>
    <name type="synonym">Trichoderma virens</name>
    <dbReference type="NCBI Taxonomy" id="413071"/>
    <lineage>
        <taxon>Eukaryota</taxon>
        <taxon>Fungi</taxon>
        <taxon>Dikarya</taxon>
        <taxon>Ascomycota</taxon>
        <taxon>Pezizomycotina</taxon>
        <taxon>Sordariomycetes</taxon>
        <taxon>Hypocreomycetidae</taxon>
        <taxon>Hypocreales</taxon>
        <taxon>Hypocreaceae</taxon>
        <taxon>Trichoderma</taxon>
    </lineage>
</organism>
<sequence>MELNESFFVGEASAPILETNSSAEPEFGISEFCSSIRAVDHEDQDDDEDAMSVITTTTDRLLSGDPPPYSEQRTLGLNIVRHLGWSGSKVYEYDIITVHGIRDVYKTAWIDNDNSWWVRSKLFNKRLVRQIDYSYEISEESGLYTENSIRRHAEKLIAAYSEIRGELEDVDLEHSKEASKERADSRIDRVKNIVLLYGSATILEMFLGTPHQCKSIKDLEDQILQLIQLPGPHTIKNFPMEKANCLASQVNRINQTFSSTKLIDRAVIFNIFTQTSDETSDHDCSLANDRGNHGTPNALEVVTPFRGSAHSIGLPYAAAGVFALRTIGHLDLIKGGTQDEDWPSQVSALCDTAYGAFKINPHLLPLQTKLLSIAPPTQLSQIFCDQSSVWTVVLGPIKERQVLEEIYYPTKAKIMHLHSNGDPVMNISEISRRLCAGYNVTHDNCREGHR</sequence>
<dbReference type="Proteomes" id="UP000007115">
    <property type="component" value="Unassembled WGS sequence"/>
</dbReference>
<protein>
    <submittedName>
        <fullName evidence="1">Uncharacterized protein</fullName>
    </submittedName>
</protein>
<dbReference type="VEuPathDB" id="FungiDB:TRIVIDRAFT_66366"/>
<dbReference type="EMBL" id="ABDF02000088">
    <property type="protein sequence ID" value="EHK17447.1"/>
    <property type="molecule type" value="Genomic_DNA"/>
</dbReference>
<reference evidence="1 2" key="1">
    <citation type="journal article" date="2011" name="Genome Biol.">
        <title>Comparative genome sequence analysis underscores mycoparasitism as the ancestral life style of Trichoderma.</title>
        <authorList>
            <person name="Kubicek C.P."/>
            <person name="Herrera-Estrella A."/>
            <person name="Seidl-Seiboth V."/>
            <person name="Martinez D.A."/>
            <person name="Druzhinina I.S."/>
            <person name="Thon M."/>
            <person name="Zeilinger S."/>
            <person name="Casas-Flores S."/>
            <person name="Horwitz B.A."/>
            <person name="Mukherjee P.K."/>
            <person name="Mukherjee M."/>
            <person name="Kredics L."/>
            <person name="Alcaraz L.D."/>
            <person name="Aerts A."/>
            <person name="Antal Z."/>
            <person name="Atanasova L."/>
            <person name="Cervantes-Badillo M.G."/>
            <person name="Challacombe J."/>
            <person name="Chertkov O."/>
            <person name="McCluskey K."/>
            <person name="Coulpier F."/>
            <person name="Deshpande N."/>
            <person name="von Doehren H."/>
            <person name="Ebbole D.J."/>
            <person name="Esquivel-Naranjo E.U."/>
            <person name="Fekete E."/>
            <person name="Flipphi M."/>
            <person name="Glaser F."/>
            <person name="Gomez-Rodriguez E.Y."/>
            <person name="Gruber S."/>
            <person name="Han C."/>
            <person name="Henrissat B."/>
            <person name="Hermosa R."/>
            <person name="Hernandez-Onate M."/>
            <person name="Karaffa L."/>
            <person name="Kosti I."/>
            <person name="Le Crom S."/>
            <person name="Lindquist E."/>
            <person name="Lucas S."/>
            <person name="Luebeck M."/>
            <person name="Luebeck P.S."/>
            <person name="Margeot A."/>
            <person name="Metz B."/>
            <person name="Misra M."/>
            <person name="Nevalainen H."/>
            <person name="Omann M."/>
            <person name="Packer N."/>
            <person name="Perrone G."/>
            <person name="Uresti-Rivera E.E."/>
            <person name="Salamov A."/>
            <person name="Schmoll M."/>
            <person name="Seiboth B."/>
            <person name="Shapiro H."/>
            <person name="Sukno S."/>
            <person name="Tamayo-Ramos J.A."/>
            <person name="Tisch D."/>
            <person name="Wiest A."/>
            <person name="Wilkinson H.H."/>
            <person name="Zhang M."/>
            <person name="Coutinho P.M."/>
            <person name="Kenerley C.M."/>
            <person name="Monte E."/>
            <person name="Baker S.E."/>
            <person name="Grigoriev I.V."/>
        </authorList>
    </citation>
    <scope>NUCLEOTIDE SEQUENCE [LARGE SCALE GENOMIC DNA]</scope>
    <source>
        <strain evidence="2">Gv29-8 / FGSC 10586</strain>
    </source>
</reference>
<dbReference type="STRING" id="413071.G9N6U7"/>
<dbReference type="RefSeq" id="XP_013951650.1">
    <property type="nucleotide sequence ID" value="XM_014096175.1"/>
</dbReference>
<dbReference type="HOGENOM" id="CLU_608404_0_0_1"/>
<comment type="caution">
    <text evidence="1">The sequence shown here is derived from an EMBL/GenBank/DDBJ whole genome shotgun (WGS) entry which is preliminary data.</text>
</comment>
<keyword evidence="2" id="KW-1185">Reference proteome</keyword>
<dbReference type="OrthoDB" id="5152843at2759"/>
<dbReference type="eggNOG" id="KOG4177">
    <property type="taxonomic scope" value="Eukaryota"/>
</dbReference>
<dbReference type="InParanoid" id="G9N6U7"/>
<name>G9N6U7_HYPVG</name>
<evidence type="ECO:0000313" key="2">
    <source>
        <dbReference type="Proteomes" id="UP000007115"/>
    </source>
</evidence>
<proteinExistence type="predicted"/>
<accession>G9N6U7</accession>
<dbReference type="GeneID" id="25796832"/>
<gene>
    <name evidence="1" type="ORF">TRIVIDRAFT_66366</name>
</gene>
<dbReference type="AlphaFoldDB" id="G9N6U7"/>